<dbReference type="InterPro" id="IPR003787">
    <property type="entry name" value="Sulphur_relay_DsrE/F-like"/>
</dbReference>
<dbReference type="RefSeq" id="WP_151162418.1">
    <property type="nucleotide sequence ID" value="NZ_WKJO01000001.1"/>
</dbReference>
<keyword evidence="2" id="KW-1185">Reference proteome</keyword>
<comment type="caution">
    <text evidence="1">The sequence shown here is derived from an EMBL/GenBank/DDBJ whole genome shotgun (WGS) entry which is preliminary data.</text>
</comment>
<dbReference type="Proteomes" id="UP000439022">
    <property type="component" value="Unassembled WGS sequence"/>
</dbReference>
<dbReference type="AlphaFoldDB" id="A0A6A8GG56"/>
<dbReference type="Gene3D" id="3.40.1260.10">
    <property type="entry name" value="DsrEFH-like"/>
    <property type="match status" value="1"/>
</dbReference>
<dbReference type="EMBL" id="WKJO01000001">
    <property type="protein sequence ID" value="MRX21856.1"/>
    <property type="molecule type" value="Genomic_DNA"/>
</dbReference>
<dbReference type="InterPro" id="IPR027396">
    <property type="entry name" value="DsrEFH-like"/>
</dbReference>
<evidence type="ECO:0000313" key="1">
    <source>
        <dbReference type="EMBL" id="MRX21856.1"/>
    </source>
</evidence>
<sequence>MHLGLIIETNEPERIWNAFRLANTALDEGNLVEVFLLGDGVEAPDIETETYNPHGVIRQFLQNGGELFACGTCLDSRGLEASELRPRSAMSDLLGIVEHTDKVVSIG</sequence>
<dbReference type="SUPFAM" id="SSF75169">
    <property type="entry name" value="DsrEFH-like"/>
    <property type="match status" value="1"/>
</dbReference>
<proteinExistence type="predicted"/>
<name>A0A6A8GG56_9EURY</name>
<organism evidence="1 2">
    <name type="scientific">Haloferax litoreum</name>
    <dbReference type="NCBI Taxonomy" id="2666140"/>
    <lineage>
        <taxon>Archaea</taxon>
        <taxon>Methanobacteriati</taxon>
        <taxon>Methanobacteriota</taxon>
        <taxon>Stenosarchaea group</taxon>
        <taxon>Halobacteria</taxon>
        <taxon>Halobacteriales</taxon>
        <taxon>Haloferacaceae</taxon>
        <taxon>Haloferax</taxon>
    </lineage>
</organism>
<accession>A0A6A8GG56</accession>
<reference evidence="1 2" key="1">
    <citation type="submission" date="2019-11" db="EMBL/GenBank/DDBJ databases">
        <title>Whole genome sequence of Haloferax sp. MBLA0076.</title>
        <authorList>
            <person name="Seo M.-J."/>
            <person name="Cho E.-S."/>
        </authorList>
    </citation>
    <scope>NUCLEOTIDE SEQUENCE [LARGE SCALE GENOMIC DNA]</scope>
    <source>
        <strain evidence="1 2">MBLA0076</strain>
    </source>
</reference>
<evidence type="ECO:0000313" key="2">
    <source>
        <dbReference type="Proteomes" id="UP000439022"/>
    </source>
</evidence>
<gene>
    <name evidence="1" type="ORF">GJR96_07785</name>
</gene>
<protein>
    <submittedName>
        <fullName evidence="1">DsrE family protein</fullName>
    </submittedName>
</protein>
<dbReference type="Pfam" id="PF02635">
    <property type="entry name" value="DsrE"/>
    <property type="match status" value="1"/>
</dbReference>